<gene>
    <name evidence="6" type="ORF">M0811_05026</name>
</gene>
<dbReference type="PANTHER" id="PTHR19317:SF0">
    <property type="entry name" value="PRENYLATED RAB ACCEPTOR PROTEIN 1"/>
    <property type="match status" value="1"/>
</dbReference>
<protein>
    <recommendedName>
        <fullName evidence="5">PRA1 family protein</fullName>
    </recommendedName>
</protein>
<dbReference type="Pfam" id="PF03208">
    <property type="entry name" value="PRA1"/>
    <property type="match status" value="1"/>
</dbReference>
<feature type="transmembrane region" description="Helical" evidence="5">
    <location>
        <begin position="93"/>
        <end position="110"/>
    </location>
</feature>
<evidence type="ECO:0000256" key="5">
    <source>
        <dbReference type="RuleBase" id="RU363107"/>
    </source>
</evidence>
<evidence type="ECO:0000313" key="6">
    <source>
        <dbReference type="EMBL" id="KAJ5078238.1"/>
    </source>
</evidence>
<comment type="caution">
    <text evidence="6">The sequence shown here is derived from an EMBL/GenBank/DDBJ whole genome shotgun (WGS) entry which is preliminary data.</text>
</comment>
<proteinExistence type="inferred from homology"/>
<keyword evidence="3 5" id="KW-1133">Transmembrane helix</keyword>
<dbReference type="GO" id="GO:0005794">
    <property type="term" value="C:Golgi apparatus"/>
    <property type="evidence" value="ECO:0007669"/>
    <property type="project" value="TreeGrafter"/>
</dbReference>
<dbReference type="PANTHER" id="PTHR19317">
    <property type="entry name" value="PRENYLATED RAB ACCEPTOR 1-RELATED"/>
    <property type="match status" value="1"/>
</dbReference>
<dbReference type="AlphaFoldDB" id="A0A9Q0RFZ9"/>
<dbReference type="InterPro" id="IPR004895">
    <property type="entry name" value="Prenylated_rab_accept_PRA1"/>
</dbReference>
<keyword evidence="2 5" id="KW-0812">Transmembrane</keyword>
<comment type="similarity">
    <text evidence="5">Belongs to the PRA1 family.</text>
</comment>
<feature type="transmembrane region" description="Helical" evidence="5">
    <location>
        <begin position="116"/>
        <end position="134"/>
    </location>
</feature>
<evidence type="ECO:0000256" key="1">
    <source>
        <dbReference type="ARBA" id="ARBA00004141"/>
    </source>
</evidence>
<keyword evidence="7" id="KW-1185">Reference proteome</keyword>
<evidence type="ECO:0000313" key="7">
    <source>
        <dbReference type="Proteomes" id="UP001149090"/>
    </source>
</evidence>
<comment type="subcellular location">
    <subcellularLocation>
        <location evidence="1 5">Membrane</location>
        <topology evidence="1 5">Multi-pass membrane protein</topology>
    </subcellularLocation>
</comment>
<name>A0A9Q0RFZ9_ANAIG</name>
<dbReference type="GO" id="GO:0016020">
    <property type="term" value="C:membrane"/>
    <property type="evidence" value="ECO:0007669"/>
    <property type="project" value="UniProtKB-SubCell"/>
</dbReference>
<accession>A0A9Q0RFZ9</accession>
<evidence type="ECO:0000256" key="2">
    <source>
        <dbReference type="ARBA" id="ARBA00022692"/>
    </source>
</evidence>
<dbReference type="Proteomes" id="UP001149090">
    <property type="component" value="Unassembled WGS sequence"/>
</dbReference>
<organism evidence="6 7">
    <name type="scientific">Anaeramoeba ignava</name>
    <name type="common">Anaerobic marine amoeba</name>
    <dbReference type="NCBI Taxonomy" id="1746090"/>
    <lineage>
        <taxon>Eukaryota</taxon>
        <taxon>Metamonada</taxon>
        <taxon>Anaeramoebidae</taxon>
        <taxon>Anaeramoeba</taxon>
    </lineage>
</organism>
<sequence>MENCNFQMKPWSQFTKGFQPPTGDEIMPRLKENIKYWCGNYTMISLIFLVFLILSKPVVALSPLIAGGLYYFYFIHNKGRDLKVMNFKITKKIAHYLVVGIFSFLLLILAKKSAFIFTFLALIPIIAHAILFLTPRRK</sequence>
<dbReference type="EMBL" id="JAPDFW010000054">
    <property type="protein sequence ID" value="KAJ5078238.1"/>
    <property type="molecule type" value="Genomic_DNA"/>
</dbReference>
<feature type="transmembrane region" description="Helical" evidence="5">
    <location>
        <begin position="46"/>
        <end position="72"/>
    </location>
</feature>
<keyword evidence="4 5" id="KW-0472">Membrane</keyword>
<evidence type="ECO:0000256" key="4">
    <source>
        <dbReference type="ARBA" id="ARBA00023136"/>
    </source>
</evidence>
<reference evidence="6" key="1">
    <citation type="submission" date="2022-10" db="EMBL/GenBank/DDBJ databases">
        <title>Novel sulphate-reducing endosymbionts in the free-living metamonad Anaeramoeba.</title>
        <authorList>
            <person name="Jerlstrom-Hultqvist J."/>
            <person name="Cepicka I."/>
            <person name="Gallot-Lavallee L."/>
            <person name="Salas-Leiva D."/>
            <person name="Curtis B.A."/>
            <person name="Zahonova K."/>
            <person name="Pipaliya S."/>
            <person name="Dacks J."/>
            <person name="Roger A.J."/>
        </authorList>
    </citation>
    <scope>NUCLEOTIDE SEQUENCE</scope>
    <source>
        <strain evidence="6">BMAN</strain>
    </source>
</reference>
<evidence type="ECO:0000256" key="3">
    <source>
        <dbReference type="ARBA" id="ARBA00022989"/>
    </source>
</evidence>